<dbReference type="InterPro" id="IPR007383">
    <property type="entry name" value="DUF445"/>
</dbReference>
<dbReference type="Proteomes" id="UP000474228">
    <property type="component" value="Unassembled WGS sequence"/>
</dbReference>
<evidence type="ECO:0000313" key="2">
    <source>
        <dbReference type="Proteomes" id="UP000474228"/>
    </source>
</evidence>
<organism evidence="1 2">
    <name type="scientific">Streptococcus pneumoniae</name>
    <dbReference type="NCBI Taxonomy" id="1313"/>
    <lineage>
        <taxon>Bacteria</taxon>
        <taxon>Bacillati</taxon>
        <taxon>Bacillota</taxon>
        <taxon>Bacilli</taxon>
        <taxon>Lactobacillales</taxon>
        <taxon>Streptococcaceae</taxon>
        <taxon>Streptococcus</taxon>
    </lineage>
</organism>
<comment type="caution">
    <text evidence="1">The sequence shown here is derived from an EMBL/GenBank/DDBJ whole genome shotgun (WGS) entry which is preliminary data.</text>
</comment>
<sequence>LLEGYIADGKARPLEDDLIEWAHGKILSMESTVVTAIDERMPGWAPRFAREMVGEKVYTELVEFADEVRSNGNHEARLA</sequence>
<evidence type="ECO:0000313" key="1">
    <source>
        <dbReference type="EMBL" id="MTV64623.1"/>
    </source>
</evidence>
<gene>
    <name evidence="1" type="ORF">GM539_14935</name>
</gene>
<dbReference type="AlphaFoldDB" id="A0A6G2D745"/>
<name>A0A6G2D745_STREE</name>
<dbReference type="EMBL" id="WNHJ01001093">
    <property type="protein sequence ID" value="MTV64623.1"/>
    <property type="molecule type" value="Genomic_DNA"/>
</dbReference>
<dbReference type="RefSeq" id="WP_230677603.1">
    <property type="nucleotide sequence ID" value="NZ_WNHJ01001093.1"/>
</dbReference>
<feature type="non-terminal residue" evidence="1">
    <location>
        <position position="1"/>
    </location>
</feature>
<dbReference type="Pfam" id="PF04286">
    <property type="entry name" value="DUF445"/>
    <property type="match status" value="1"/>
</dbReference>
<protein>
    <submittedName>
        <fullName evidence="1">DUF445 domain-containing protein</fullName>
    </submittedName>
</protein>
<accession>A0A6G2D745</accession>
<reference evidence="1 2" key="1">
    <citation type="submission" date="2019-11" db="EMBL/GenBank/DDBJ databases">
        <title>Growth characteristics of pneumococcus vary with the chemical composition of the capsule and with environmental conditions.</title>
        <authorList>
            <person name="Tothpal A."/>
            <person name="Desobry K."/>
            <person name="Joshi S."/>
            <person name="Wyllie A.L."/>
            <person name="Weinberger D.M."/>
        </authorList>
    </citation>
    <scope>NUCLEOTIDE SEQUENCE [LARGE SCALE GENOMIC DNA]</scope>
    <source>
        <strain evidence="2">pnumococcus22F</strain>
    </source>
</reference>
<proteinExistence type="predicted"/>
<feature type="non-terminal residue" evidence="1">
    <location>
        <position position="79"/>
    </location>
</feature>